<comment type="caution">
    <text evidence="6">The sequence shown here is derived from an EMBL/GenBank/DDBJ whole genome shotgun (WGS) entry which is preliminary data.</text>
</comment>
<dbReference type="GO" id="GO:0005840">
    <property type="term" value="C:ribosome"/>
    <property type="evidence" value="ECO:0007669"/>
    <property type="project" value="UniProtKB-KW"/>
</dbReference>
<evidence type="ECO:0000256" key="5">
    <source>
        <dbReference type="HAMAP-Rule" id="MF_00362"/>
    </source>
</evidence>
<dbReference type="InterPro" id="IPR047865">
    <property type="entry name" value="Ribosomal_uL10_bac_type"/>
</dbReference>
<evidence type="ECO:0000313" key="7">
    <source>
        <dbReference type="Proteomes" id="UP000033860"/>
    </source>
</evidence>
<name>A0A0G1U5B0_9BACT</name>
<dbReference type="AlphaFoldDB" id="A0A0G1U5B0"/>
<dbReference type="NCBIfam" id="NF000955">
    <property type="entry name" value="PRK00099.1-1"/>
    <property type="match status" value="1"/>
</dbReference>
<comment type="function">
    <text evidence="5">Forms part of the ribosomal stalk, playing a central role in the interaction of the ribosome with GTP-bound translation factors.</text>
</comment>
<dbReference type="EMBL" id="LCNT01000003">
    <property type="protein sequence ID" value="KKU61508.1"/>
    <property type="molecule type" value="Genomic_DNA"/>
</dbReference>
<accession>A0A0G1U5B0</accession>
<keyword evidence="3 5" id="KW-0687">Ribonucleoprotein</keyword>
<protein>
    <recommendedName>
        <fullName evidence="4 5">Large ribosomal subunit protein uL10</fullName>
    </recommendedName>
</protein>
<dbReference type="InterPro" id="IPR022973">
    <property type="entry name" value="Ribosomal_uL10_bac"/>
</dbReference>
<gene>
    <name evidence="5" type="primary">rplJ</name>
    <name evidence="6" type="ORF">UX85_C0003G0167</name>
</gene>
<evidence type="ECO:0000313" key="6">
    <source>
        <dbReference type="EMBL" id="KKU61508.1"/>
    </source>
</evidence>
<reference evidence="6 7" key="1">
    <citation type="journal article" date="2015" name="Nature">
        <title>rRNA introns, odd ribosomes, and small enigmatic genomes across a large radiation of phyla.</title>
        <authorList>
            <person name="Brown C.T."/>
            <person name="Hug L.A."/>
            <person name="Thomas B.C."/>
            <person name="Sharon I."/>
            <person name="Castelle C.J."/>
            <person name="Singh A."/>
            <person name="Wilkins M.J."/>
            <person name="Williams K.H."/>
            <person name="Banfield J.F."/>
        </authorList>
    </citation>
    <scope>NUCLEOTIDE SEQUENCE [LARGE SCALE GENOMIC DNA]</scope>
</reference>
<dbReference type="InterPro" id="IPR043141">
    <property type="entry name" value="Ribosomal_uL10-like_sf"/>
</dbReference>
<evidence type="ECO:0000256" key="2">
    <source>
        <dbReference type="ARBA" id="ARBA00022980"/>
    </source>
</evidence>
<evidence type="ECO:0000256" key="3">
    <source>
        <dbReference type="ARBA" id="ARBA00023274"/>
    </source>
</evidence>
<sequence>MPSQKNLDQVKTLQDKLSRAKSVVLADYRGLTVAQQSKLRRQILEVEGELVVAKNSLLKLALEAEKYSLPEDFAQTLEGPTMTLFAYSDPIAPIKTLAQFVKENELPTIKLGFLVKEPLAKVQVEELATLPSKVELIGKTVATIKSPLTGIVNVLSANFRNLVYVLKAVKS</sequence>
<comment type="subunit">
    <text evidence="5">Part of the ribosomal stalk of the 50S ribosomal subunit. The N-terminus interacts with L11 and the large rRNA to form the base of the stalk. The C-terminus forms an elongated spine to which L12 dimers bind in a sequential fashion forming a multimeric L10(L12)X complex.</text>
</comment>
<dbReference type="SUPFAM" id="SSF160369">
    <property type="entry name" value="Ribosomal protein L10-like"/>
    <property type="match status" value="1"/>
</dbReference>
<dbReference type="GO" id="GO:0006412">
    <property type="term" value="P:translation"/>
    <property type="evidence" value="ECO:0007669"/>
    <property type="project" value="UniProtKB-UniRule"/>
</dbReference>
<dbReference type="PANTHER" id="PTHR11560">
    <property type="entry name" value="39S RIBOSOMAL PROTEIN L10, MITOCHONDRIAL"/>
    <property type="match status" value="1"/>
</dbReference>
<dbReference type="GO" id="GO:0070180">
    <property type="term" value="F:large ribosomal subunit rRNA binding"/>
    <property type="evidence" value="ECO:0007669"/>
    <property type="project" value="UniProtKB-UniRule"/>
</dbReference>
<keyword evidence="5" id="KW-0694">RNA-binding</keyword>
<dbReference type="Gene3D" id="6.10.250.290">
    <property type="match status" value="1"/>
</dbReference>
<dbReference type="Proteomes" id="UP000033860">
    <property type="component" value="Unassembled WGS sequence"/>
</dbReference>
<keyword evidence="2 5" id="KW-0689">Ribosomal protein</keyword>
<dbReference type="InterPro" id="IPR001790">
    <property type="entry name" value="Ribosomal_uL10"/>
</dbReference>
<proteinExistence type="inferred from homology"/>
<dbReference type="HAMAP" id="MF_00362">
    <property type="entry name" value="Ribosomal_uL10"/>
    <property type="match status" value="1"/>
</dbReference>
<comment type="similarity">
    <text evidence="1 5">Belongs to the universal ribosomal protein uL10 family.</text>
</comment>
<dbReference type="Pfam" id="PF00466">
    <property type="entry name" value="Ribosomal_L10"/>
    <property type="match status" value="1"/>
</dbReference>
<dbReference type="GO" id="GO:1990904">
    <property type="term" value="C:ribonucleoprotein complex"/>
    <property type="evidence" value="ECO:0007669"/>
    <property type="project" value="UniProtKB-KW"/>
</dbReference>
<dbReference type="PATRIC" id="fig|1618371.3.peg.556"/>
<dbReference type="Gene3D" id="3.30.70.1730">
    <property type="match status" value="1"/>
</dbReference>
<evidence type="ECO:0000256" key="4">
    <source>
        <dbReference type="ARBA" id="ARBA00035202"/>
    </source>
</evidence>
<keyword evidence="5" id="KW-0699">rRNA-binding</keyword>
<organism evidence="6 7">
    <name type="scientific">Candidatus Beckwithbacteria bacterium GW2011_GWB1_47_15</name>
    <dbReference type="NCBI Taxonomy" id="1618371"/>
    <lineage>
        <taxon>Bacteria</taxon>
        <taxon>Candidatus Beckwithiibacteriota</taxon>
    </lineage>
</organism>
<evidence type="ECO:0000256" key="1">
    <source>
        <dbReference type="ARBA" id="ARBA00008889"/>
    </source>
</evidence>
<dbReference type="CDD" id="cd05797">
    <property type="entry name" value="Ribosomal_L10"/>
    <property type="match status" value="1"/>
</dbReference>